<dbReference type="OrthoDB" id="9975959at2759"/>
<keyword evidence="10" id="KW-0234">DNA repair</keyword>
<keyword evidence="16" id="KW-1185">Reference proteome</keyword>
<evidence type="ECO:0000256" key="9">
    <source>
        <dbReference type="ARBA" id="ARBA00022842"/>
    </source>
</evidence>
<evidence type="ECO:0000256" key="8">
    <source>
        <dbReference type="ARBA" id="ARBA00022801"/>
    </source>
</evidence>
<keyword evidence="7" id="KW-0227">DNA damage</keyword>
<dbReference type="GO" id="GO:0046872">
    <property type="term" value="F:metal ion binding"/>
    <property type="evidence" value="ECO:0007669"/>
    <property type="project" value="UniProtKB-KW"/>
</dbReference>
<dbReference type="PANTHER" id="PTHR15822:SF4">
    <property type="entry name" value="TYROSYL-DNA PHOSPHODIESTERASE 2"/>
    <property type="match status" value="1"/>
</dbReference>
<name>A0A7R9KPY4_9ACAR</name>
<dbReference type="SUPFAM" id="SSF56219">
    <property type="entry name" value="DNase I-like"/>
    <property type="match status" value="1"/>
</dbReference>
<reference evidence="15" key="1">
    <citation type="submission" date="2020-11" db="EMBL/GenBank/DDBJ databases">
        <authorList>
            <person name="Tran Van P."/>
        </authorList>
    </citation>
    <scope>NUCLEOTIDE SEQUENCE</scope>
</reference>
<dbReference type="Pfam" id="PF14555">
    <property type="entry name" value="UBA_4"/>
    <property type="match status" value="1"/>
</dbReference>
<evidence type="ECO:0000256" key="1">
    <source>
        <dbReference type="ARBA" id="ARBA00001936"/>
    </source>
</evidence>
<feature type="region of interest" description="Disordered" evidence="13">
    <location>
        <begin position="1"/>
        <end position="20"/>
    </location>
</feature>
<accession>A0A7R9KPY4</accession>
<keyword evidence="11" id="KW-0539">Nucleus</keyword>
<evidence type="ECO:0000256" key="6">
    <source>
        <dbReference type="ARBA" id="ARBA00022723"/>
    </source>
</evidence>
<gene>
    <name evidence="15" type="ORF">OSB1V03_LOCUS7635</name>
</gene>
<keyword evidence="8" id="KW-0378">Hydrolase</keyword>
<evidence type="ECO:0000256" key="3">
    <source>
        <dbReference type="ARBA" id="ARBA00004322"/>
    </source>
</evidence>
<evidence type="ECO:0000313" key="16">
    <source>
        <dbReference type="Proteomes" id="UP000759131"/>
    </source>
</evidence>
<dbReference type="CDD" id="cd14672">
    <property type="entry name" value="UBA_ceTYDP2_like"/>
    <property type="match status" value="1"/>
</dbReference>
<comment type="cofactor">
    <cofactor evidence="1">
        <name>Mn(2+)</name>
        <dbReference type="ChEBI" id="CHEBI:29035"/>
    </cofactor>
</comment>
<dbReference type="GO" id="GO:0005737">
    <property type="term" value="C:cytoplasm"/>
    <property type="evidence" value="ECO:0007669"/>
    <property type="project" value="TreeGrafter"/>
</dbReference>
<organism evidence="15">
    <name type="scientific">Medioppia subpectinata</name>
    <dbReference type="NCBI Taxonomy" id="1979941"/>
    <lineage>
        <taxon>Eukaryota</taxon>
        <taxon>Metazoa</taxon>
        <taxon>Ecdysozoa</taxon>
        <taxon>Arthropoda</taxon>
        <taxon>Chelicerata</taxon>
        <taxon>Arachnida</taxon>
        <taxon>Acari</taxon>
        <taxon>Acariformes</taxon>
        <taxon>Sarcoptiformes</taxon>
        <taxon>Oribatida</taxon>
        <taxon>Brachypylina</taxon>
        <taxon>Oppioidea</taxon>
        <taxon>Oppiidae</taxon>
        <taxon>Medioppia</taxon>
    </lineage>
</organism>
<keyword evidence="6" id="KW-0479">Metal-binding</keyword>
<dbReference type="Gene3D" id="1.10.8.10">
    <property type="entry name" value="DNA helicase RuvA subunit, C-terminal domain"/>
    <property type="match status" value="1"/>
</dbReference>
<dbReference type="GO" id="GO:0016605">
    <property type="term" value="C:PML body"/>
    <property type="evidence" value="ECO:0007669"/>
    <property type="project" value="UniProtKB-SubCell"/>
</dbReference>
<dbReference type="GO" id="GO:0006302">
    <property type="term" value="P:double-strand break repair"/>
    <property type="evidence" value="ECO:0007669"/>
    <property type="project" value="TreeGrafter"/>
</dbReference>
<dbReference type="Proteomes" id="UP000759131">
    <property type="component" value="Unassembled WGS sequence"/>
</dbReference>
<dbReference type="InterPro" id="IPR051547">
    <property type="entry name" value="TDP2-like"/>
</dbReference>
<dbReference type="InterPro" id="IPR005135">
    <property type="entry name" value="Endo/exonuclease/phosphatase"/>
</dbReference>
<dbReference type="InterPro" id="IPR036691">
    <property type="entry name" value="Endo/exonu/phosph_ase_sf"/>
</dbReference>
<dbReference type="CDD" id="cd09080">
    <property type="entry name" value="TDP2"/>
    <property type="match status" value="1"/>
</dbReference>
<comment type="subcellular location">
    <subcellularLocation>
        <location evidence="3">Nucleus</location>
        <location evidence="3">PML body</location>
    </subcellularLocation>
</comment>
<feature type="compositionally biased region" description="Acidic residues" evidence="13">
    <location>
        <begin position="7"/>
        <end position="20"/>
    </location>
</feature>
<evidence type="ECO:0000256" key="12">
    <source>
        <dbReference type="ARBA" id="ARBA00031304"/>
    </source>
</evidence>
<evidence type="ECO:0000256" key="5">
    <source>
        <dbReference type="ARBA" id="ARBA00022722"/>
    </source>
</evidence>
<dbReference type="GO" id="GO:0003697">
    <property type="term" value="F:single-stranded DNA binding"/>
    <property type="evidence" value="ECO:0007669"/>
    <property type="project" value="TreeGrafter"/>
</dbReference>
<evidence type="ECO:0000256" key="10">
    <source>
        <dbReference type="ARBA" id="ARBA00023204"/>
    </source>
</evidence>
<dbReference type="EMBL" id="OC859101">
    <property type="protein sequence ID" value="CAD7627205.1"/>
    <property type="molecule type" value="Genomic_DNA"/>
</dbReference>
<dbReference type="PANTHER" id="PTHR15822">
    <property type="entry name" value="TRAF AND TNF RECEPTOR-ASSOCIATED PROTEIN"/>
    <property type="match status" value="1"/>
</dbReference>
<keyword evidence="9" id="KW-0460">Magnesium</keyword>
<comment type="cofactor">
    <cofactor evidence="2">
        <name>Mg(2+)</name>
        <dbReference type="ChEBI" id="CHEBI:18420"/>
    </cofactor>
</comment>
<dbReference type="SUPFAM" id="SSF46934">
    <property type="entry name" value="UBA-like"/>
    <property type="match status" value="1"/>
</dbReference>
<evidence type="ECO:0000256" key="4">
    <source>
        <dbReference type="ARBA" id="ARBA00017870"/>
    </source>
</evidence>
<dbReference type="EMBL" id="CAJPIZ010004526">
    <property type="protein sequence ID" value="CAG2107635.1"/>
    <property type="molecule type" value="Genomic_DNA"/>
</dbReference>
<sequence>MATNDETLVETIDDGDDGEDVPSVEICQQLVEEFVRLTETDEALAQFYLQDRRWDLEVSVGDYFDQQSQQQSLLTTTAAKRAIAEVAISSSDDSTDCDVVYNAASAPKRKVTEIEVASSSSGEPQVETNVKDFGFLCWNIDGIDEKNLRLRTESVAKHIKDGKAVIVFLQEVIKASEEILRQSLPDYEFFSGNQVFVEYYTMTLIHKKYVKLVSNEVIGFSKSSDRSVMGRNLLKTRVSIGNTSLCLLNTHLESTKDFADIRVQQLRTAFQEMCQMEKTSTVIFGGDLNLRDVEVQNCGGIPSNVYDVWIKTGARKEVEYTWDMTRNDNLQFNSGSRFKPRFRFDRVFVRPSTAADVEAIHFGLTGLTRLKPSVCFPSDHWGLTVHFSIH</sequence>
<evidence type="ECO:0000256" key="13">
    <source>
        <dbReference type="SAM" id="MobiDB-lite"/>
    </source>
</evidence>
<dbReference type="Pfam" id="PF03372">
    <property type="entry name" value="Exo_endo_phos"/>
    <property type="match status" value="1"/>
</dbReference>
<evidence type="ECO:0000256" key="2">
    <source>
        <dbReference type="ARBA" id="ARBA00001946"/>
    </source>
</evidence>
<dbReference type="InterPro" id="IPR009060">
    <property type="entry name" value="UBA-like_sf"/>
</dbReference>
<keyword evidence="5" id="KW-0540">Nuclease</keyword>
<evidence type="ECO:0000256" key="11">
    <source>
        <dbReference type="ARBA" id="ARBA00023242"/>
    </source>
</evidence>
<evidence type="ECO:0000259" key="14">
    <source>
        <dbReference type="Pfam" id="PF03372"/>
    </source>
</evidence>
<dbReference type="GO" id="GO:0004518">
    <property type="term" value="F:nuclease activity"/>
    <property type="evidence" value="ECO:0007669"/>
    <property type="project" value="UniProtKB-KW"/>
</dbReference>
<dbReference type="FunFam" id="3.60.10.10:FF:000024">
    <property type="entry name" value="Tyrosyl-DNA phosphodiesterase 2"/>
    <property type="match status" value="1"/>
</dbReference>
<evidence type="ECO:0000256" key="7">
    <source>
        <dbReference type="ARBA" id="ARBA00022763"/>
    </source>
</evidence>
<proteinExistence type="predicted"/>
<dbReference type="Gene3D" id="3.60.10.10">
    <property type="entry name" value="Endonuclease/exonuclease/phosphatase"/>
    <property type="match status" value="1"/>
</dbReference>
<feature type="domain" description="Endonuclease/exonuclease/phosphatase" evidence="14">
    <location>
        <begin position="137"/>
        <end position="380"/>
    </location>
</feature>
<evidence type="ECO:0000313" key="15">
    <source>
        <dbReference type="EMBL" id="CAD7627205.1"/>
    </source>
</evidence>
<protein>
    <recommendedName>
        <fullName evidence="4">Tyrosyl-DNA phosphodiesterase 2</fullName>
    </recommendedName>
    <alternativeName>
        <fullName evidence="12">5'-tyrosyl-DNA phosphodiesterase</fullName>
    </alternativeName>
</protein>
<dbReference type="GO" id="GO:0070260">
    <property type="term" value="F:5'-tyrosyl-DNA phosphodiesterase activity"/>
    <property type="evidence" value="ECO:0007669"/>
    <property type="project" value="TreeGrafter"/>
</dbReference>
<dbReference type="AlphaFoldDB" id="A0A7R9KPY4"/>